<sequence length="357" mass="38120">MAAPSLPPAVLPLMPPVLAPAQIPPAQPMVAAAKYFTFIFFGLSCFVILLFGGFVVCHCYRRLRLRGTDVPVVQMSEIPGGQAGEVLITVPIKEGRLVSHPDGGMEVAFIPDTPRRPAPKPAPSTPSTGDRPPPSSAGDSPSDSPGASQPLPTSSSAHVAQGPAAPSGVADSRAGAAVAPDAGVAAEGPSNNVRLDEYWRRRHAQVNLDRQARKLDEIKAQPHAPGPQGKAAKQKKVEKLDRSIKMMLTKELGPMKFKQSLLMGATLLLLFRYASGWYSGHVVAKLPFEPFSLLAKLAHRGIPTPSANDCSFAFVYALCQAGVRPNLTKLLDLGLTRRMIEMSSMQAQDWAKPADMK</sequence>
<evidence type="ECO:0000256" key="15">
    <source>
        <dbReference type="SAM" id="Phobius"/>
    </source>
</evidence>
<feature type="region of interest" description="Disordered" evidence="14">
    <location>
        <begin position="99"/>
        <end position="174"/>
    </location>
</feature>
<dbReference type="PANTHER" id="PTHR20917:SF0">
    <property type="entry name" value="CALCIUM LOAD-ACTIVATED CALCIUM CHANNEL"/>
    <property type="match status" value="1"/>
</dbReference>
<proteinExistence type="inferred from homology"/>
<keyword evidence="7" id="KW-0256">Endoplasmic reticulum</keyword>
<comment type="similarity">
    <text evidence="2">Belongs to the TMCO1 family.</text>
</comment>
<accession>I0Z8I7</accession>
<evidence type="ECO:0000256" key="1">
    <source>
        <dbReference type="ARBA" id="ARBA00004477"/>
    </source>
</evidence>
<keyword evidence="13" id="KW-0407">Ion channel</keyword>
<reference evidence="16 17" key="1">
    <citation type="journal article" date="2012" name="Genome Biol.">
        <title>The genome of the polar eukaryotic microalga coccomyxa subellipsoidea reveals traits of cold adaptation.</title>
        <authorList>
            <person name="Blanc G."/>
            <person name="Agarkova I."/>
            <person name="Grimwood J."/>
            <person name="Kuo A."/>
            <person name="Brueggeman A."/>
            <person name="Dunigan D."/>
            <person name="Gurnon J."/>
            <person name="Ladunga I."/>
            <person name="Lindquist E."/>
            <person name="Lucas S."/>
            <person name="Pangilinan J."/>
            <person name="Proschold T."/>
            <person name="Salamov A."/>
            <person name="Schmutz J."/>
            <person name="Weeks D."/>
            <person name="Yamada T."/>
            <person name="Claverie J.M."/>
            <person name="Grigoriev I."/>
            <person name="Van Etten J."/>
            <person name="Lomsadze A."/>
            <person name="Borodovsky M."/>
        </authorList>
    </citation>
    <scope>NUCLEOTIDE SEQUENCE [LARGE SCALE GENOMIC DNA]</scope>
    <source>
        <strain evidence="16 17">C-169</strain>
    </source>
</reference>
<keyword evidence="11" id="KW-0406">Ion transport</keyword>
<dbReference type="GO" id="GO:0005789">
    <property type="term" value="C:endoplasmic reticulum membrane"/>
    <property type="evidence" value="ECO:0007669"/>
    <property type="project" value="UniProtKB-SubCell"/>
</dbReference>
<feature type="transmembrane region" description="Helical" evidence="15">
    <location>
        <begin position="37"/>
        <end position="57"/>
    </location>
</feature>
<dbReference type="GO" id="GO:0005262">
    <property type="term" value="F:calcium channel activity"/>
    <property type="evidence" value="ECO:0007669"/>
    <property type="project" value="UniProtKB-KW"/>
</dbReference>
<keyword evidence="4" id="KW-0109">Calcium transport</keyword>
<dbReference type="OrthoDB" id="342726at2759"/>
<feature type="compositionally biased region" description="Low complexity" evidence="14">
    <location>
        <begin position="136"/>
        <end position="148"/>
    </location>
</feature>
<comment type="caution">
    <text evidence="16">The sequence shown here is derived from an EMBL/GenBank/DDBJ whole genome shotgun (WGS) entry which is preliminary data.</text>
</comment>
<dbReference type="InterPro" id="IPR002809">
    <property type="entry name" value="EMC3/TMCO1"/>
</dbReference>
<evidence type="ECO:0000256" key="13">
    <source>
        <dbReference type="ARBA" id="ARBA00023303"/>
    </source>
</evidence>
<dbReference type="GO" id="GO:0032469">
    <property type="term" value="P:endoplasmic reticulum calcium ion homeostasis"/>
    <property type="evidence" value="ECO:0007669"/>
    <property type="project" value="InterPro"/>
</dbReference>
<name>I0Z8I7_COCSC</name>
<keyword evidence="17" id="KW-1185">Reference proteome</keyword>
<evidence type="ECO:0000256" key="8">
    <source>
        <dbReference type="ARBA" id="ARBA00022837"/>
    </source>
</evidence>
<evidence type="ECO:0000256" key="4">
    <source>
        <dbReference type="ARBA" id="ARBA00022568"/>
    </source>
</evidence>
<evidence type="ECO:0000256" key="9">
    <source>
        <dbReference type="ARBA" id="ARBA00022989"/>
    </source>
</evidence>
<dbReference type="GeneID" id="17044965"/>
<keyword evidence="9 15" id="KW-1133">Transmembrane helix</keyword>
<dbReference type="SMART" id="SM01415">
    <property type="entry name" value="DUF106"/>
    <property type="match status" value="1"/>
</dbReference>
<dbReference type="Pfam" id="PF01956">
    <property type="entry name" value="EMC3_TMCO1"/>
    <property type="match status" value="1"/>
</dbReference>
<evidence type="ECO:0000256" key="3">
    <source>
        <dbReference type="ARBA" id="ARBA00022448"/>
    </source>
</evidence>
<dbReference type="eggNOG" id="KOG3312">
    <property type="taxonomic scope" value="Eukaryota"/>
</dbReference>
<dbReference type="RefSeq" id="XP_005651500.1">
    <property type="nucleotide sequence ID" value="XM_005651443.1"/>
</dbReference>
<dbReference type="Proteomes" id="UP000007264">
    <property type="component" value="Unassembled WGS sequence"/>
</dbReference>
<evidence type="ECO:0000256" key="7">
    <source>
        <dbReference type="ARBA" id="ARBA00022824"/>
    </source>
</evidence>
<evidence type="ECO:0000313" key="17">
    <source>
        <dbReference type="Proteomes" id="UP000007264"/>
    </source>
</evidence>
<evidence type="ECO:0000256" key="11">
    <source>
        <dbReference type="ARBA" id="ARBA00023065"/>
    </source>
</evidence>
<dbReference type="PANTHER" id="PTHR20917">
    <property type="entry name" value="PNAS-RELATED"/>
    <property type="match status" value="1"/>
</dbReference>
<evidence type="ECO:0000256" key="6">
    <source>
        <dbReference type="ARBA" id="ARBA00022692"/>
    </source>
</evidence>
<gene>
    <name evidence="16" type="ORF">COCSUDRAFT_59450</name>
</gene>
<keyword evidence="5" id="KW-0107">Calcium channel</keyword>
<dbReference type="KEGG" id="csl:COCSUDRAFT_59450"/>
<evidence type="ECO:0000313" key="16">
    <source>
        <dbReference type="EMBL" id="EIE26956.1"/>
    </source>
</evidence>
<dbReference type="AlphaFoldDB" id="I0Z8I7"/>
<protein>
    <recommendedName>
        <fullName evidence="18">Transmembrane protein</fullName>
    </recommendedName>
</protein>
<keyword evidence="3" id="KW-0813">Transport</keyword>
<comment type="subcellular location">
    <subcellularLocation>
        <location evidence="1">Endoplasmic reticulum membrane</location>
        <topology evidence="1">Multi-pass membrane protein</topology>
    </subcellularLocation>
</comment>
<evidence type="ECO:0000256" key="12">
    <source>
        <dbReference type="ARBA" id="ARBA00023136"/>
    </source>
</evidence>
<organism evidence="16 17">
    <name type="scientific">Coccomyxa subellipsoidea (strain C-169)</name>
    <name type="common">Green microalga</name>
    <dbReference type="NCBI Taxonomy" id="574566"/>
    <lineage>
        <taxon>Eukaryota</taxon>
        <taxon>Viridiplantae</taxon>
        <taxon>Chlorophyta</taxon>
        <taxon>core chlorophytes</taxon>
        <taxon>Trebouxiophyceae</taxon>
        <taxon>Trebouxiophyceae incertae sedis</taxon>
        <taxon>Coccomyxaceae</taxon>
        <taxon>Coccomyxa</taxon>
        <taxon>Coccomyxa subellipsoidea</taxon>
    </lineage>
</organism>
<evidence type="ECO:0008006" key="18">
    <source>
        <dbReference type="Google" id="ProtNLM"/>
    </source>
</evidence>
<dbReference type="STRING" id="574566.I0Z8I7"/>
<keyword evidence="12 15" id="KW-0472">Membrane</keyword>
<dbReference type="EMBL" id="AGSI01000002">
    <property type="protein sequence ID" value="EIE26956.1"/>
    <property type="molecule type" value="Genomic_DNA"/>
</dbReference>
<evidence type="ECO:0000256" key="5">
    <source>
        <dbReference type="ARBA" id="ARBA00022673"/>
    </source>
</evidence>
<keyword evidence="10" id="KW-0175">Coiled coil</keyword>
<dbReference type="InterPro" id="IPR008559">
    <property type="entry name" value="TMCO1"/>
</dbReference>
<keyword evidence="8" id="KW-0106">Calcium</keyword>
<evidence type="ECO:0000256" key="14">
    <source>
        <dbReference type="SAM" id="MobiDB-lite"/>
    </source>
</evidence>
<keyword evidence="6 15" id="KW-0812">Transmembrane</keyword>
<evidence type="ECO:0000256" key="10">
    <source>
        <dbReference type="ARBA" id="ARBA00023054"/>
    </source>
</evidence>
<evidence type="ECO:0000256" key="2">
    <source>
        <dbReference type="ARBA" id="ARBA00006537"/>
    </source>
</evidence>